<keyword evidence="4" id="KW-0597">Phosphoprotein</keyword>
<dbReference type="PANTHER" id="PTHR24317">
    <property type="entry name" value="PEROXISOMAL TRANS-2-ENOYL-COA REDUCTASE"/>
    <property type="match status" value="1"/>
</dbReference>
<evidence type="ECO:0000256" key="2">
    <source>
        <dbReference type="ARBA" id="ARBA00005189"/>
    </source>
</evidence>
<evidence type="ECO:0000313" key="22">
    <source>
        <dbReference type="Proteomes" id="UP000557749"/>
    </source>
</evidence>
<dbReference type="EMBL" id="JACERJ010000007">
    <property type="protein sequence ID" value="MBA5204623.1"/>
    <property type="molecule type" value="Genomic_DNA"/>
</dbReference>
<keyword evidence="9" id="KW-0576">Peroxisome</keyword>
<comment type="catalytic activity">
    <reaction evidence="18">
        <text>a (2E)-enoyl-CoA + NADPH + H(+) = a 2,3-saturated acyl-CoA + NADP(+)</text>
        <dbReference type="Rhea" id="RHEA:33763"/>
        <dbReference type="ChEBI" id="CHEBI:15378"/>
        <dbReference type="ChEBI" id="CHEBI:57783"/>
        <dbReference type="ChEBI" id="CHEBI:58349"/>
        <dbReference type="ChEBI" id="CHEBI:58856"/>
        <dbReference type="ChEBI" id="CHEBI:65111"/>
        <dbReference type="EC" id="1.3.1.38"/>
    </reaction>
    <physiologicalReaction direction="left-to-right" evidence="18">
        <dbReference type="Rhea" id="RHEA:33764"/>
    </physiologicalReaction>
</comment>
<dbReference type="Pfam" id="PF00106">
    <property type="entry name" value="adh_short"/>
    <property type="match status" value="1"/>
</dbReference>
<dbReference type="InterPro" id="IPR002347">
    <property type="entry name" value="SDR_fam"/>
</dbReference>
<keyword evidence="10" id="KW-0275">Fatty acid biosynthesis</keyword>
<dbReference type="SUPFAM" id="SSF51735">
    <property type="entry name" value="NAD(P)-binding Rossmann-fold domains"/>
    <property type="match status" value="2"/>
</dbReference>
<comment type="subunit">
    <text evidence="12">Interacts with PEX5, probably required to target it into peroxisomes.</text>
</comment>
<proteinExistence type="predicted"/>
<organism evidence="21 22">
    <name type="scientific">Pectobacterium aroidearum</name>
    <dbReference type="NCBI Taxonomy" id="1201031"/>
    <lineage>
        <taxon>Bacteria</taxon>
        <taxon>Pseudomonadati</taxon>
        <taxon>Pseudomonadota</taxon>
        <taxon>Gammaproteobacteria</taxon>
        <taxon>Enterobacterales</taxon>
        <taxon>Pectobacteriaceae</taxon>
        <taxon>Pectobacterium</taxon>
    </lineage>
</organism>
<comment type="pathway">
    <text evidence="2">Lipid metabolism.</text>
</comment>
<evidence type="ECO:0000256" key="8">
    <source>
        <dbReference type="ARBA" id="ARBA00023098"/>
    </source>
</evidence>
<comment type="catalytic activity">
    <reaction evidence="15">
        <text>(2E)-dodecenoyl-CoA + NADPH + H(+) = dodecanoyl-CoA + NADP(+)</text>
        <dbReference type="Rhea" id="RHEA:44964"/>
        <dbReference type="ChEBI" id="CHEBI:15378"/>
        <dbReference type="ChEBI" id="CHEBI:57330"/>
        <dbReference type="ChEBI" id="CHEBI:57375"/>
        <dbReference type="ChEBI" id="CHEBI:57783"/>
        <dbReference type="ChEBI" id="CHEBI:58349"/>
    </reaction>
    <physiologicalReaction direction="left-to-right" evidence="15">
        <dbReference type="Rhea" id="RHEA:44965"/>
    </physiologicalReaction>
</comment>
<comment type="catalytic activity">
    <reaction evidence="20">
        <text>(2E)-octenoyl-CoA + NADPH + H(+) = octanoyl-CoA + NADP(+)</text>
        <dbReference type="Rhea" id="RHEA:44952"/>
        <dbReference type="ChEBI" id="CHEBI:15378"/>
        <dbReference type="ChEBI" id="CHEBI:57386"/>
        <dbReference type="ChEBI" id="CHEBI:57783"/>
        <dbReference type="ChEBI" id="CHEBI:58349"/>
        <dbReference type="ChEBI" id="CHEBI:62242"/>
    </reaction>
    <physiologicalReaction direction="left-to-right" evidence="20">
        <dbReference type="Rhea" id="RHEA:44953"/>
    </physiologicalReaction>
</comment>
<reference evidence="21 22" key="1">
    <citation type="submission" date="2020-07" db="EMBL/GenBank/DDBJ databases">
        <title>Characterization of Pectobacterium aroidearum strains causing soft rot on Amorphophallus konjac.</title>
        <authorList>
            <person name="Xie H."/>
        </authorList>
    </citation>
    <scope>NUCLEOTIDE SEQUENCE [LARGE SCALE GENOMIC DNA]</scope>
    <source>
        <strain evidence="21 22">MY7</strain>
    </source>
</reference>
<dbReference type="InterPro" id="IPR052388">
    <property type="entry name" value="Peroxisomal_t2-enoyl-CoA_red"/>
</dbReference>
<evidence type="ECO:0000256" key="4">
    <source>
        <dbReference type="ARBA" id="ARBA00022553"/>
    </source>
</evidence>
<evidence type="ECO:0000256" key="5">
    <source>
        <dbReference type="ARBA" id="ARBA00022832"/>
    </source>
</evidence>
<dbReference type="Gene3D" id="3.40.50.720">
    <property type="entry name" value="NAD(P)-binding Rossmann-like Domain"/>
    <property type="match status" value="2"/>
</dbReference>
<evidence type="ECO:0000256" key="19">
    <source>
        <dbReference type="ARBA" id="ARBA00049386"/>
    </source>
</evidence>
<evidence type="ECO:0000256" key="9">
    <source>
        <dbReference type="ARBA" id="ARBA00023140"/>
    </source>
</evidence>
<evidence type="ECO:0000256" key="11">
    <source>
        <dbReference type="ARBA" id="ARBA00037124"/>
    </source>
</evidence>
<evidence type="ECO:0000256" key="3">
    <source>
        <dbReference type="ARBA" id="ARBA00022516"/>
    </source>
</evidence>
<comment type="catalytic activity">
    <reaction evidence="19">
        <text>(2E)-decenoyl-CoA + NADPH + H(+) = decanoyl-CoA + NADP(+)</text>
        <dbReference type="Rhea" id="RHEA:44960"/>
        <dbReference type="ChEBI" id="CHEBI:15378"/>
        <dbReference type="ChEBI" id="CHEBI:57783"/>
        <dbReference type="ChEBI" id="CHEBI:58349"/>
        <dbReference type="ChEBI" id="CHEBI:61406"/>
        <dbReference type="ChEBI" id="CHEBI:61430"/>
    </reaction>
    <physiologicalReaction direction="left-to-right" evidence="19">
        <dbReference type="Rhea" id="RHEA:44961"/>
    </physiologicalReaction>
</comment>
<comment type="catalytic activity">
    <reaction evidence="17">
        <text>(2E)-hexenoyl-CoA + NADPH + H(+) = hexanoyl-CoA + NADP(+)</text>
        <dbReference type="Rhea" id="RHEA:44956"/>
        <dbReference type="ChEBI" id="CHEBI:15378"/>
        <dbReference type="ChEBI" id="CHEBI:57783"/>
        <dbReference type="ChEBI" id="CHEBI:58349"/>
        <dbReference type="ChEBI" id="CHEBI:62077"/>
        <dbReference type="ChEBI" id="CHEBI:62620"/>
    </reaction>
    <physiologicalReaction direction="left-to-right" evidence="17">
        <dbReference type="Rhea" id="RHEA:44957"/>
    </physiologicalReaction>
</comment>
<evidence type="ECO:0000256" key="16">
    <source>
        <dbReference type="ARBA" id="ARBA00048686"/>
    </source>
</evidence>
<evidence type="ECO:0000256" key="18">
    <source>
        <dbReference type="ARBA" id="ARBA00049251"/>
    </source>
</evidence>
<dbReference type="EC" id="1.3.1.38" evidence="13"/>
<evidence type="ECO:0000256" key="13">
    <source>
        <dbReference type="ARBA" id="ARBA00038849"/>
    </source>
</evidence>
<protein>
    <recommendedName>
        <fullName evidence="14">Peroxisomal trans-2-enoyl-CoA reductase</fullName>
        <ecNumber evidence="13">1.3.1.38</ecNumber>
    </recommendedName>
</protein>
<evidence type="ECO:0000256" key="20">
    <source>
        <dbReference type="ARBA" id="ARBA00049559"/>
    </source>
</evidence>
<dbReference type="PANTHER" id="PTHR24317:SF7">
    <property type="entry name" value="PEROXISOMAL TRANS-2-ENOYL-COA REDUCTASE"/>
    <property type="match status" value="1"/>
</dbReference>
<keyword evidence="3" id="KW-0444">Lipid biosynthesis</keyword>
<name>A0AAW3T0U3_9GAMM</name>
<keyword evidence="6" id="KW-0521">NADP</keyword>
<comment type="function">
    <text evidence="11">Participates in chain elongation of fatty acids. Catalyzes the reduction of trans-2-enoyl-CoAs of varying chain lengths from 6:1 to 16:1, having maximum activity with 10:1 CoA. Has no 2,4-dienoyl-CoA reductase activity.</text>
</comment>
<evidence type="ECO:0000256" key="10">
    <source>
        <dbReference type="ARBA" id="ARBA00023160"/>
    </source>
</evidence>
<gene>
    <name evidence="21" type="ORF">H2Y57_13140</name>
</gene>
<evidence type="ECO:0000256" key="14">
    <source>
        <dbReference type="ARBA" id="ARBA00041063"/>
    </source>
</evidence>
<evidence type="ECO:0000256" key="15">
    <source>
        <dbReference type="ARBA" id="ARBA00047570"/>
    </source>
</evidence>
<dbReference type="GO" id="GO:0006633">
    <property type="term" value="P:fatty acid biosynthetic process"/>
    <property type="evidence" value="ECO:0007669"/>
    <property type="project" value="UniProtKB-KW"/>
</dbReference>
<evidence type="ECO:0000256" key="1">
    <source>
        <dbReference type="ARBA" id="ARBA00004275"/>
    </source>
</evidence>
<dbReference type="InterPro" id="IPR036291">
    <property type="entry name" value="NAD(P)-bd_dom_sf"/>
</dbReference>
<comment type="subcellular location">
    <subcellularLocation>
        <location evidence="1">Peroxisome</location>
    </subcellularLocation>
</comment>
<comment type="catalytic activity">
    <reaction evidence="16">
        <text>(2E)-tetradecenoyl-CoA + NADPH + H(+) = tetradecanoyl-CoA + NADP(+)</text>
        <dbReference type="Rhea" id="RHEA:44968"/>
        <dbReference type="ChEBI" id="CHEBI:15378"/>
        <dbReference type="ChEBI" id="CHEBI:57385"/>
        <dbReference type="ChEBI" id="CHEBI:57783"/>
        <dbReference type="ChEBI" id="CHEBI:58349"/>
        <dbReference type="ChEBI" id="CHEBI:61405"/>
    </reaction>
    <physiologicalReaction direction="left-to-right" evidence="16">
        <dbReference type="Rhea" id="RHEA:44969"/>
    </physiologicalReaction>
</comment>
<accession>A0AAW3T0U3</accession>
<evidence type="ECO:0000256" key="17">
    <source>
        <dbReference type="ARBA" id="ARBA00049108"/>
    </source>
</evidence>
<keyword evidence="7" id="KW-0560">Oxidoreductase</keyword>
<evidence type="ECO:0000256" key="12">
    <source>
        <dbReference type="ARBA" id="ARBA00038622"/>
    </source>
</evidence>
<evidence type="ECO:0000256" key="7">
    <source>
        <dbReference type="ARBA" id="ARBA00023002"/>
    </source>
</evidence>
<dbReference type="Proteomes" id="UP000557749">
    <property type="component" value="Unassembled WGS sequence"/>
</dbReference>
<evidence type="ECO:0000256" key="6">
    <source>
        <dbReference type="ARBA" id="ARBA00022857"/>
    </source>
</evidence>
<evidence type="ECO:0000313" key="21">
    <source>
        <dbReference type="EMBL" id="MBA5204623.1"/>
    </source>
</evidence>
<dbReference type="AlphaFoldDB" id="A0AAW3T0U3"/>
<keyword evidence="5" id="KW-0276">Fatty acid metabolism</keyword>
<dbReference type="GO" id="GO:0019166">
    <property type="term" value="F:trans-2-enoyl-CoA reductase (NADPH) activity"/>
    <property type="evidence" value="ECO:0007669"/>
    <property type="project" value="UniProtKB-EC"/>
</dbReference>
<comment type="caution">
    <text evidence="21">The sequence shown here is derived from an EMBL/GenBank/DDBJ whole genome shotgun (WGS) entry which is preliminary data.</text>
</comment>
<sequence>MSAKFNDKVALVTGGGSGIGRTIARHLAVHGCYVVILGRNIDALKESAKQNSRIAYIAEDVAYVVSFLASEEASFVTGSDYAVDGGFAA</sequence>
<keyword evidence="8" id="KW-0443">Lipid metabolism</keyword>
<dbReference type="RefSeq" id="WP_181845427.1">
    <property type="nucleotide sequence ID" value="NZ_JACERJ010000007.1"/>
</dbReference>